<evidence type="ECO:0000313" key="4">
    <source>
        <dbReference type="EMBL" id="KAK7269209.1"/>
    </source>
</evidence>
<dbReference type="PANTHER" id="PTHR43625:SF81">
    <property type="entry name" value="OS01G0618100 PROTEIN"/>
    <property type="match status" value="1"/>
</dbReference>
<dbReference type="GO" id="GO:0005737">
    <property type="term" value="C:cytoplasm"/>
    <property type="evidence" value="ECO:0007669"/>
    <property type="project" value="TreeGrafter"/>
</dbReference>
<organism evidence="4 5">
    <name type="scientific">Crotalaria pallida</name>
    <name type="common">Smooth rattlebox</name>
    <name type="synonym">Crotalaria striata</name>
    <dbReference type="NCBI Taxonomy" id="3830"/>
    <lineage>
        <taxon>Eukaryota</taxon>
        <taxon>Viridiplantae</taxon>
        <taxon>Streptophyta</taxon>
        <taxon>Embryophyta</taxon>
        <taxon>Tracheophyta</taxon>
        <taxon>Spermatophyta</taxon>
        <taxon>Magnoliopsida</taxon>
        <taxon>eudicotyledons</taxon>
        <taxon>Gunneridae</taxon>
        <taxon>Pentapetalae</taxon>
        <taxon>rosids</taxon>
        <taxon>fabids</taxon>
        <taxon>Fabales</taxon>
        <taxon>Fabaceae</taxon>
        <taxon>Papilionoideae</taxon>
        <taxon>50 kb inversion clade</taxon>
        <taxon>genistoids sensu lato</taxon>
        <taxon>core genistoids</taxon>
        <taxon>Crotalarieae</taxon>
        <taxon>Crotalaria</taxon>
    </lineage>
</organism>
<reference evidence="4 5" key="1">
    <citation type="submission" date="2024-01" db="EMBL/GenBank/DDBJ databases">
        <title>The genomes of 5 underutilized Papilionoideae crops provide insights into root nodulation and disease resistanc.</title>
        <authorList>
            <person name="Yuan L."/>
        </authorList>
    </citation>
    <scope>NUCLEOTIDE SEQUENCE [LARGE SCALE GENOMIC DNA]</scope>
    <source>
        <strain evidence="4">ZHUSHIDOU_FW_LH</strain>
        <tissue evidence="4">Leaf</tissue>
    </source>
</reference>
<protein>
    <recommendedName>
        <fullName evidence="3">NADP-dependent oxidoreductase domain-containing protein</fullName>
    </recommendedName>
</protein>
<dbReference type="InterPro" id="IPR020471">
    <property type="entry name" value="AKR"/>
</dbReference>
<dbReference type="Pfam" id="PF00248">
    <property type="entry name" value="Aldo_ket_red"/>
    <property type="match status" value="1"/>
</dbReference>
<evidence type="ECO:0000259" key="3">
    <source>
        <dbReference type="Pfam" id="PF00248"/>
    </source>
</evidence>
<keyword evidence="1" id="KW-0521">NADP</keyword>
<dbReference type="InterPro" id="IPR036812">
    <property type="entry name" value="NAD(P)_OxRdtase_dom_sf"/>
</dbReference>
<evidence type="ECO:0000313" key="5">
    <source>
        <dbReference type="Proteomes" id="UP001372338"/>
    </source>
</evidence>
<keyword evidence="2" id="KW-0560">Oxidoreductase</keyword>
<dbReference type="SUPFAM" id="SSF51430">
    <property type="entry name" value="NAD(P)-linked oxidoreductase"/>
    <property type="match status" value="1"/>
</dbReference>
<dbReference type="InterPro" id="IPR023210">
    <property type="entry name" value="NADP_OxRdtase_dom"/>
</dbReference>
<feature type="domain" description="NADP-dependent oxidoreductase" evidence="3">
    <location>
        <begin position="17"/>
        <end position="306"/>
    </location>
</feature>
<keyword evidence="5" id="KW-1185">Reference proteome</keyword>
<dbReference type="AlphaFoldDB" id="A0AAN9F5P0"/>
<proteinExistence type="predicted"/>
<dbReference type="EMBL" id="JAYWIO010000004">
    <property type="protein sequence ID" value="KAK7269209.1"/>
    <property type="molecule type" value="Genomic_DNA"/>
</dbReference>
<name>A0AAN9F5P0_CROPI</name>
<evidence type="ECO:0000256" key="2">
    <source>
        <dbReference type="ARBA" id="ARBA00023002"/>
    </source>
</evidence>
<sequence>MAIPRVKLGTQGLEVSKLGFGCAGLSGVFNAPVPEDLVISLIKDAFSKGITFFDTSDFYGANANEVFGKALKELPRHKVQLATKFGIYKVESNNVIIRGDPEYVRSCCEASLKHLGVDYIDLYYQHRVDTTVPIEETMGELKKLVEEGKIKYIGLSEASPDTIRRAHAIHPITALQIEWSLWSRDIEQQIVPLCRELGIGIVPFSPLGRGFFGGKSVITPADNYLAAQPRIQGENFDKNKILYFRLEKLAEKHGCTTSQLALAWLLHQGNDVVPIPGTTKIKNLDSNIGSFKVKLSKDDLREITDAIPLSEVAGDRMTEVFMRCTWKFANTPAKLS</sequence>
<comment type="caution">
    <text evidence="4">The sequence shown here is derived from an EMBL/GenBank/DDBJ whole genome shotgun (WGS) entry which is preliminary data.</text>
</comment>
<evidence type="ECO:0000256" key="1">
    <source>
        <dbReference type="ARBA" id="ARBA00022857"/>
    </source>
</evidence>
<dbReference type="PANTHER" id="PTHR43625">
    <property type="entry name" value="AFLATOXIN B1 ALDEHYDE REDUCTASE"/>
    <property type="match status" value="1"/>
</dbReference>
<dbReference type="GO" id="GO:0016491">
    <property type="term" value="F:oxidoreductase activity"/>
    <property type="evidence" value="ECO:0007669"/>
    <property type="project" value="UniProtKB-KW"/>
</dbReference>
<dbReference type="InterPro" id="IPR050791">
    <property type="entry name" value="Aldo-Keto_reductase"/>
</dbReference>
<gene>
    <name evidence="4" type="ORF">RIF29_21927</name>
</gene>
<dbReference type="Gene3D" id="3.20.20.100">
    <property type="entry name" value="NADP-dependent oxidoreductase domain"/>
    <property type="match status" value="1"/>
</dbReference>
<dbReference type="CDD" id="cd19145">
    <property type="entry name" value="AKR_AKR13D1"/>
    <property type="match status" value="1"/>
</dbReference>
<dbReference type="PRINTS" id="PR00069">
    <property type="entry name" value="ALDKETRDTASE"/>
</dbReference>
<accession>A0AAN9F5P0</accession>
<dbReference type="Proteomes" id="UP001372338">
    <property type="component" value="Unassembled WGS sequence"/>
</dbReference>